<accession>A0A1L9NS18</accession>
<dbReference type="AlphaFoldDB" id="A0A1L9NS18"/>
<comment type="caution">
    <text evidence="2">The sequence shown here is derived from an EMBL/GenBank/DDBJ whole genome shotgun (WGS) entry which is preliminary data.</text>
</comment>
<dbReference type="OrthoDB" id="6199360at2"/>
<sequence>MRIACYNVEWFDRLFDEAGDLQRDNRWSGRRDVKRSEQAKALGYVFNKIDADAIMVIEAPDDHNGRSGTNALENFAKVYNLRATKALIGFTNTTQQEIALLYDPSKLNAQHDPVGVIGDVVPPFDGTYEIDLDIDNRADSVTFSKPPLELAIETANGTKLRMIGAHLKSKAPHGAHNAAEVMRFSIANRRKQLAQAVWLRGRVETHLSAGEHLMLLGDLNDGPGLDEYENLFGRSSVEIILGETGCPCLYDPHAARALARKIGGAPTTARFFLKNDNRFLQALLDYIMVSENLRDKAKAWRIWHPFDDPECWRDETLRNALLTASDHFPVTLDIDL</sequence>
<dbReference type="GO" id="GO:0004527">
    <property type="term" value="F:exonuclease activity"/>
    <property type="evidence" value="ECO:0007669"/>
    <property type="project" value="UniProtKB-KW"/>
</dbReference>
<dbReference type="Pfam" id="PF03372">
    <property type="entry name" value="Exo_endo_phos"/>
    <property type="match status" value="1"/>
</dbReference>
<dbReference type="EMBL" id="MLCB01000201">
    <property type="protein sequence ID" value="OJI92108.1"/>
    <property type="molecule type" value="Genomic_DNA"/>
</dbReference>
<proteinExistence type="predicted"/>
<organism evidence="2 3">
    <name type="scientific">Planktotalea frisia</name>
    <dbReference type="NCBI Taxonomy" id="696762"/>
    <lineage>
        <taxon>Bacteria</taxon>
        <taxon>Pseudomonadati</taxon>
        <taxon>Pseudomonadota</taxon>
        <taxon>Alphaproteobacteria</taxon>
        <taxon>Rhodobacterales</taxon>
        <taxon>Paracoccaceae</taxon>
        <taxon>Planktotalea</taxon>
    </lineage>
</organism>
<dbReference type="RefSeq" id="WP_072632182.1">
    <property type="nucleotide sequence ID" value="NZ_MLCB01000201.1"/>
</dbReference>
<dbReference type="Gene3D" id="3.60.10.10">
    <property type="entry name" value="Endonuclease/exonuclease/phosphatase"/>
    <property type="match status" value="1"/>
</dbReference>
<gene>
    <name evidence="2" type="ORF">PFRI_37030</name>
</gene>
<keyword evidence="3" id="KW-1185">Reference proteome</keyword>
<evidence type="ECO:0000313" key="2">
    <source>
        <dbReference type="EMBL" id="OJI92108.1"/>
    </source>
</evidence>
<evidence type="ECO:0000259" key="1">
    <source>
        <dbReference type="Pfam" id="PF03372"/>
    </source>
</evidence>
<dbReference type="InterPro" id="IPR005135">
    <property type="entry name" value="Endo/exonuclease/phosphatase"/>
</dbReference>
<dbReference type="STRING" id="696762.PFRI_37030"/>
<reference evidence="2 3" key="1">
    <citation type="submission" date="2016-10" db="EMBL/GenBank/DDBJ databases">
        <title>Genome sequence of Planktotalea frisia SH6-1.</title>
        <authorList>
            <person name="Poehlein A."/>
            <person name="Bakenhus I."/>
            <person name="Voget S."/>
            <person name="Brinkhoff T."/>
            <person name="Simon M."/>
        </authorList>
    </citation>
    <scope>NUCLEOTIDE SEQUENCE [LARGE SCALE GENOMIC DNA]</scope>
    <source>
        <strain evidence="2 3">SH6-1</strain>
    </source>
</reference>
<keyword evidence="2" id="KW-0540">Nuclease</keyword>
<keyword evidence="2" id="KW-0269">Exonuclease</keyword>
<keyword evidence="2" id="KW-0255">Endonuclease</keyword>
<protein>
    <submittedName>
        <fullName evidence="2">Endonuclease/exonuclease/phosphatase family protein</fullName>
    </submittedName>
</protein>
<dbReference type="GO" id="GO:0004519">
    <property type="term" value="F:endonuclease activity"/>
    <property type="evidence" value="ECO:0007669"/>
    <property type="project" value="UniProtKB-KW"/>
</dbReference>
<dbReference type="InterPro" id="IPR036691">
    <property type="entry name" value="Endo/exonu/phosph_ase_sf"/>
</dbReference>
<dbReference type="SUPFAM" id="SSF56219">
    <property type="entry name" value="DNase I-like"/>
    <property type="match status" value="1"/>
</dbReference>
<evidence type="ECO:0000313" key="3">
    <source>
        <dbReference type="Proteomes" id="UP000184514"/>
    </source>
</evidence>
<name>A0A1L9NS18_9RHOB</name>
<feature type="domain" description="Endonuclease/exonuclease/phosphatase" evidence="1">
    <location>
        <begin position="7"/>
        <end position="327"/>
    </location>
</feature>
<keyword evidence="2" id="KW-0378">Hydrolase</keyword>
<dbReference type="Proteomes" id="UP000184514">
    <property type="component" value="Unassembled WGS sequence"/>
</dbReference>